<keyword evidence="5" id="KW-1185">Reference proteome</keyword>
<reference evidence="4" key="1">
    <citation type="journal article" date="2020" name="Stud. Mycol.">
        <title>101 Dothideomycetes genomes: a test case for predicting lifestyles and emergence of pathogens.</title>
        <authorList>
            <person name="Haridas S."/>
            <person name="Albert R."/>
            <person name="Binder M."/>
            <person name="Bloem J."/>
            <person name="Labutti K."/>
            <person name="Salamov A."/>
            <person name="Andreopoulos B."/>
            <person name="Baker S."/>
            <person name="Barry K."/>
            <person name="Bills G."/>
            <person name="Bluhm B."/>
            <person name="Cannon C."/>
            <person name="Castanera R."/>
            <person name="Culley D."/>
            <person name="Daum C."/>
            <person name="Ezra D."/>
            <person name="Gonzalez J."/>
            <person name="Henrissat B."/>
            <person name="Kuo A."/>
            <person name="Liang C."/>
            <person name="Lipzen A."/>
            <person name="Lutzoni F."/>
            <person name="Magnuson J."/>
            <person name="Mondo S."/>
            <person name="Nolan M."/>
            <person name="Ohm R."/>
            <person name="Pangilinan J."/>
            <person name="Park H.-J."/>
            <person name="Ramirez L."/>
            <person name="Alfaro M."/>
            <person name="Sun H."/>
            <person name="Tritt A."/>
            <person name="Yoshinaga Y."/>
            <person name="Zwiers L.-H."/>
            <person name="Turgeon B."/>
            <person name="Goodwin S."/>
            <person name="Spatafora J."/>
            <person name="Crous P."/>
            <person name="Grigoriev I."/>
        </authorList>
    </citation>
    <scope>NUCLEOTIDE SEQUENCE</scope>
    <source>
        <strain evidence="4">CBS 121739</strain>
    </source>
</reference>
<feature type="domain" description="N-acetyltransferase" evidence="3">
    <location>
        <begin position="1"/>
        <end position="162"/>
    </location>
</feature>
<dbReference type="PROSITE" id="PS51186">
    <property type="entry name" value="GNAT"/>
    <property type="match status" value="1"/>
</dbReference>
<sequence length="185" mass="21413">MEALDLFKFGDCNIDPLTETYQTEFYMDYLDRWPECCNVVKTRNGRVAAYLLGKIESSPFLSSPTPYDPDTNTNPNYLPWHAHITALTVASWARGIGLGTKLSEALELVAEAQNCWFIDLFVRTDNEIAIKLYKKLGYTVYKRVVNYYNDGEDAFDMRKPLPRDKDKKHIRENGEDFHVDPSNVW</sequence>
<evidence type="ECO:0000256" key="2">
    <source>
        <dbReference type="ARBA" id="ARBA00023315"/>
    </source>
</evidence>
<dbReference type="RefSeq" id="XP_033598956.1">
    <property type="nucleotide sequence ID" value="XM_033741974.1"/>
</dbReference>
<evidence type="ECO:0000256" key="1">
    <source>
        <dbReference type="ARBA" id="ARBA00022679"/>
    </source>
</evidence>
<dbReference type="InterPro" id="IPR000182">
    <property type="entry name" value="GNAT_dom"/>
</dbReference>
<dbReference type="EMBL" id="ML996575">
    <property type="protein sequence ID" value="KAF2756505.1"/>
    <property type="molecule type" value="Genomic_DNA"/>
</dbReference>
<accession>A0A6A6W1T2</accession>
<dbReference type="Proteomes" id="UP000799437">
    <property type="component" value="Unassembled WGS sequence"/>
</dbReference>
<dbReference type="CDD" id="cd04301">
    <property type="entry name" value="NAT_SF"/>
    <property type="match status" value="1"/>
</dbReference>
<protein>
    <submittedName>
        <fullName evidence="4">Acyl-CoA N-acyltransferase</fullName>
    </submittedName>
</protein>
<dbReference type="InterPro" id="IPR016181">
    <property type="entry name" value="Acyl_CoA_acyltransferase"/>
</dbReference>
<dbReference type="Gene3D" id="3.40.630.30">
    <property type="match status" value="1"/>
</dbReference>
<dbReference type="GO" id="GO:0004596">
    <property type="term" value="F:protein-N-terminal amino-acid acetyltransferase activity"/>
    <property type="evidence" value="ECO:0007669"/>
    <property type="project" value="TreeGrafter"/>
</dbReference>
<proteinExistence type="predicted"/>
<name>A0A6A6W1T2_9PEZI</name>
<dbReference type="PANTHER" id="PTHR45910">
    <property type="entry name" value="N-ALPHA-ACETYLTRANSFERASE 20"/>
    <property type="match status" value="1"/>
</dbReference>
<dbReference type="OrthoDB" id="10264728at2759"/>
<evidence type="ECO:0000259" key="3">
    <source>
        <dbReference type="PROSITE" id="PS51186"/>
    </source>
</evidence>
<gene>
    <name evidence="4" type="ORF">EJ05DRAFT_441212</name>
</gene>
<evidence type="ECO:0000313" key="5">
    <source>
        <dbReference type="Proteomes" id="UP000799437"/>
    </source>
</evidence>
<dbReference type="AlphaFoldDB" id="A0A6A6W1T2"/>
<dbReference type="SUPFAM" id="SSF55729">
    <property type="entry name" value="Acyl-CoA N-acyltransferases (Nat)"/>
    <property type="match status" value="1"/>
</dbReference>
<keyword evidence="1 4" id="KW-0808">Transferase</keyword>
<keyword evidence="2 4" id="KW-0012">Acyltransferase</keyword>
<dbReference type="GO" id="GO:0031416">
    <property type="term" value="C:NatB complex"/>
    <property type="evidence" value="ECO:0007669"/>
    <property type="project" value="TreeGrafter"/>
</dbReference>
<dbReference type="GeneID" id="54483028"/>
<dbReference type="Pfam" id="PF00583">
    <property type="entry name" value="Acetyltransf_1"/>
    <property type="match status" value="1"/>
</dbReference>
<dbReference type="PANTHER" id="PTHR45910:SF1">
    <property type="entry name" value="N-ALPHA-ACETYLTRANSFERASE 20"/>
    <property type="match status" value="1"/>
</dbReference>
<organism evidence="4 5">
    <name type="scientific">Pseudovirgaria hyperparasitica</name>
    <dbReference type="NCBI Taxonomy" id="470096"/>
    <lineage>
        <taxon>Eukaryota</taxon>
        <taxon>Fungi</taxon>
        <taxon>Dikarya</taxon>
        <taxon>Ascomycota</taxon>
        <taxon>Pezizomycotina</taxon>
        <taxon>Dothideomycetes</taxon>
        <taxon>Dothideomycetes incertae sedis</taxon>
        <taxon>Acrospermales</taxon>
        <taxon>Acrospermaceae</taxon>
        <taxon>Pseudovirgaria</taxon>
    </lineage>
</organism>
<evidence type="ECO:0000313" key="4">
    <source>
        <dbReference type="EMBL" id="KAF2756505.1"/>
    </source>
</evidence>
<dbReference type="InterPro" id="IPR051646">
    <property type="entry name" value="NatB_acetyltransferase_subunit"/>
</dbReference>